<gene>
    <name evidence="1" type="ORF">SELMODRAFT_408339</name>
</gene>
<dbReference type="AlphaFoldDB" id="D8R7Z4"/>
<accession>D8R7Z4</accession>
<dbReference type="Gramene" id="EFJ31616">
    <property type="protein sequence ID" value="EFJ31616"/>
    <property type="gene ID" value="SELMODRAFT_408339"/>
</dbReference>
<sequence length="216" mass="23663">MLKRQNGGDRTVPEQQVIKRKHKRQLIQNNTKFGGSAVSMCGGAPCEAAGGSRKAAPAVRPTEKQREAKLPTGWLGSLHWTLVGGAAKANIGPLSAHYSTWNIFLMLRKASGPRVSDKMTISIHLDEMQKTDGARAKKLLKQLPGGGLGQSCSIKHPHAPPRCGMDREIRHGWKRAVHNESVRIYRSKKKVPAGDLDGSVKPADQEKMERKLILSL</sequence>
<name>D8R7Z4_SELML</name>
<dbReference type="HOGENOM" id="CLU_1279534_0_0_1"/>
<dbReference type="InParanoid" id="D8R7Z4"/>
<dbReference type="EMBL" id="GL377573">
    <property type="protein sequence ID" value="EFJ31616.1"/>
    <property type="molecule type" value="Genomic_DNA"/>
</dbReference>
<evidence type="ECO:0000313" key="2">
    <source>
        <dbReference type="Proteomes" id="UP000001514"/>
    </source>
</evidence>
<keyword evidence="2" id="KW-1185">Reference proteome</keyword>
<dbReference type="Proteomes" id="UP000001514">
    <property type="component" value="Unassembled WGS sequence"/>
</dbReference>
<organism evidence="2">
    <name type="scientific">Selaginella moellendorffii</name>
    <name type="common">Spikemoss</name>
    <dbReference type="NCBI Taxonomy" id="88036"/>
    <lineage>
        <taxon>Eukaryota</taxon>
        <taxon>Viridiplantae</taxon>
        <taxon>Streptophyta</taxon>
        <taxon>Embryophyta</taxon>
        <taxon>Tracheophyta</taxon>
        <taxon>Lycopodiopsida</taxon>
        <taxon>Selaginellales</taxon>
        <taxon>Selaginellaceae</taxon>
        <taxon>Selaginella</taxon>
    </lineage>
</organism>
<dbReference type="KEGG" id="smo:SELMODRAFT_408339"/>
<protein>
    <submittedName>
        <fullName evidence="1">Uncharacterized protein</fullName>
    </submittedName>
</protein>
<evidence type="ECO:0000313" key="1">
    <source>
        <dbReference type="EMBL" id="EFJ31616.1"/>
    </source>
</evidence>
<proteinExistence type="predicted"/>
<reference evidence="1 2" key="1">
    <citation type="journal article" date="2011" name="Science">
        <title>The Selaginella genome identifies genetic changes associated with the evolution of vascular plants.</title>
        <authorList>
            <person name="Banks J.A."/>
            <person name="Nishiyama T."/>
            <person name="Hasebe M."/>
            <person name="Bowman J.L."/>
            <person name="Gribskov M."/>
            <person name="dePamphilis C."/>
            <person name="Albert V.A."/>
            <person name="Aono N."/>
            <person name="Aoyama T."/>
            <person name="Ambrose B.A."/>
            <person name="Ashton N.W."/>
            <person name="Axtell M.J."/>
            <person name="Barker E."/>
            <person name="Barker M.S."/>
            <person name="Bennetzen J.L."/>
            <person name="Bonawitz N.D."/>
            <person name="Chapple C."/>
            <person name="Cheng C."/>
            <person name="Correa L.G."/>
            <person name="Dacre M."/>
            <person name="DeBarry J."/>
            <person name="Dreyer I."/>
            <person name="Elias M."/>
            <person name="Engstrom E.M."/>
            <person name="Estelle M."/>
            <person name="Feng L."/>
            <person name="Finet C."/>
            <person name="Floyd S.K."/>
            <person name="Frommer W.B."/>
            <person name="Fujita T."/>
            <person name="Gramzow L."/>
            <person name="Gutensohn M."/>
            <person name="Harholt J."/>
            <person name="Hattori M."/>
            <person name="Heyl A."/>
            <person name="Hirai T."/>
            <person name="Hiwatashi Y."/>
            <person name="Ishikawa M."/>
            <person name="Iwata M."/>
            <person name="Karol K.G."/>
            <person name="Koehler B."/>
            <person name="Kolukisaoglu U."/>
            <person name="Kubo M."/>
            <person name="Kurata T."/>
            <person name="Lalonde S."/>
            <person name="Li K."/>
            <person name="Li Y."/>
            <person name="Litt A."/>
            <person name="Lyons E."/>
            <person name="Manning G."/>
            <person name="Maruyama T."/>
            <person name="Michael T.P."/>
            <person name="Mikami K."/>
            <person name="Miyazaki S."/>
            <person name="Morinaga S."/>
            <person name="Murata T."/>
            <person name="Mueller-Roeber B."/>
            <person name="Nelson D.R."/>
            <person name="Obara M."/>
            <person name="Oguri Y."/>
            <person name="Olmstead R.G."/>
            <person name="Onodera N."/>
            <person name="Petersen B.L."/>
            <person name="Pils B."/>
            <person name="Prigge M."/>
            <person name="Rensing S.A."/>
            <person name="Riano-Pachon D.M."/>
            <person name="Roberts A.W."/>
            <person name="Sato Y."/>
            <person name="Scheller H.V."/>
            <person name="Schulz B."/>
            <person name="Schulz C."/>
            <person name="Shakirov E.V."/>
            <person name="Shibagaki N."/>
            <person name="Shinohara N."/>
            <person name="Shippen D.E."/>
            <person name="Soerensen I."/>
            <person name="Sotooka R."/>
            <person name="Sugimoto N."/>
            <person name="Sugita M."/>
            <person name="Sumikawa N."/>
            <person name="Tanurdzic M."/>
            <person name="Theissen G."/>
            <person name="Ulvskov P."/>
            <person name="Wakazuki S."/>
            <person name="Weng J.K."/>
            <person name="Willats W.W."/>
            <person name="Wipf D."/>
            <person name="Wolf P.G."/>
            <person name="Yang L."/>
            <person name="Zimmer A.D."/>
            <person name="Zhu Q."/>
            <person name="Mitros T."/>
            <person name="Hellsten U."/>
            <person name="Loque D."/>
            <person name="Otillar R."/>
            <person name="Salamov A."/>
            <person name="Schmutz J."/>
            <person name="Shapiro H."/>
            <person name="Lindquist E."/>
            <person name="Lucas S."/>
            <person name="Rokhsar D."/>
            <person name="Grigoriev I.V."/>
        </authorList>
    </citation>
    <scope>NUCLEOTIDE SEQUENCE [LARGE SCALE GENOMIC DNA]</scope>
</reference>